<dbReference type="AlphaFoldDB" id="A0A380PU63"/>
<sequence length="313" mass="36490">MVEQRGIALLLVLCILLLMSGIVTMSSYYWSDIYYIAGEIKKSNSKRWLLLGVEDIFLKRMTKVISNNKLTNDILPFIISSSDFMEINDNYINFSFIEQINCFNINALQYSTVNDRPLNIIYPWLVFKNILQLKNTTEISINNMDLNDNYYFYENNKINESHMISVFPDLLANELLKSDKFYFDMSSIFCSRNDDKLLININMLEVKHSRLIQAILLNVINDSVISAAILSKPVNGWSSVKEFFDFIISNSDVVTEDVHKLRDIIAYNFTHDEYYFSSIFRTNANAGYYQLISLFRIKNSEVVILERRFSIGE</sequence>
<proteinExistence type="predicted"/>
<evidence type="ECO:0000313" key="1">
    <source>
        <dbReference type="EMBL" id="SUP76829.1"/>
    </source>
</evidence>
<dbReference type="InterPro" id="IPR038072">
    <property type="entry name" value="GspK_central_sf"/>
</dbReference>
<dbReference type="GO" id="GO:0009306">
    <property type="term" value="P:protein secretion"/>
    <property type="evidence" value="ECO:0007669"/>
    <property type="project" value="InterPro"/>
</dbReference>
<dbReference type="SUPFAM" id="SSF158544">
    <property type="entry name" value="GspK insert domain-like"/>
    <property type="match status" value="1"/>
</dbReference>
<reference evidence="1 2" key="1">
    <citation type="submission" date="2018-06" db="EMBL/GenBank/DDBJ databases">
        <authorList>
            <consortium name="Pathogen Informatics"/>
            <person name="Doyle S."/>
        </authorList>
    </citation>
    <scope>NUCLEOTIDE SEQUENCE [LARGE SCALE GENOMIC DNA]</scope>
    <source>
        <strain evidence="1 2">NCTC11470</strain>
    </source>
</reference>
<dbReference type="GeneID" id="57907607"/>
<dbReference type="InterPro" id="IPR005628">
    <property type="entry name" value="GspK"/>
</dbReference>
<dbReference type="Gene3D" id="1.10.40.60">
    <property type="entry name" value="EpsJ-like"/>
    <property type="match status" value="1"/>
</dbReference>
<organism evidence="1 2">
    <name type="scientific">Yersinia frederiksenii</name>
    <dbReference type="NCBI Taxonomy" id="29484"/>
    <lineage>
        <taxon>Bacteria</taxon>
        <taxon>Pseudomonadati</taxon>
        <taxon>Pseudomonadota</taxon>
        <taxon>Gammaproteobacteria</taxon>
        <taxon>Enterobacterales</taxon>
        <taxon>Yersiniaceae</taxon>
        <taxon>Yersinia</taxon>
    </lineage>
</organism>
<dbReference type="PANTHER" id="PTHR38831">
    <property type="entry name" value="TYPE II SECRETION SYSTEM PROTEIN K"/>
    <property type="match status" value="1"/>
</dbReference>
<dbReference type="GO" id="GO:0016020">
    <property type="term" value="C:membrane"/>
    <property type="evidence" value="ECO:0007669"/>
    <property type="project" value="InterPro"/>
</dbReference>
<evidence type="ECO:0000313" key="2">
    <source>
        <dbReference type="Proteomes" id="UP000254835"/>
    </source>
</evidence>
<dbReference type="RefSeq" id="WP_004706758.1">
    <property type="nucleotide sequence ID" value="NZ_CP023964.1"/>
</dbReference>
<protein>
    <submittedName>
        <fullName evidence="1">General secretion pathway protein K</fullName>
    </submittedName>
</protein>
<accession>A0A380PU63</accession>
<dbReference type="PANTHER" id="PTHR38831:SF1">
    <property type="entry name" value="TYPE II SECRETION SYSTEM PROTEIN K-RELATED"/>
    <property type="match status" value="1"/>
</dbReference>
<dbReference type="OrthoDB" id="6481109at2"/>
<gene>
    <name evidence="1" type="ORF">NCTC11470_01884</name>
</gene>
<dbReference type="Proteomes" id="UP000254835">
    <property type="component" value="Unassembled WGS sequence"/>
</dbReference>
<name>A0A380PU63_YERFR</name>
<dbReference type="EMBL" id="UHJA01000001">
    <property type="protein sequence ID" value="SUP76829.1"/>
    <property type="molecule type" value="Genomic_DNA"/>
</dbReference>